<keyword evidence="11" id="KW-1185">Reference proteome</keyword>
<evidence type="ECO:0000256" key="4">
    <source>
        <dbReference type="ARBA" id="ARBA00022605"/>
    </source>
</evidence>
<comment type="similarity">
    <text evidence="2 8">Belongs to the PHP hydrolase family. HisK subfamily.</text>
</comment>
<organism evidence="10 11">
    <name type="scientific">Treponema porcinum</name>
    <dbReference type="NCBI Taxonomy" id="261392"/>
    <lineage>
        <taxon>Bacteria</taxon>
        <taxon>Pseudomonadati</taxon>
        <taxon>Spirochaetota</taxon>
        <taxon>Spirochaetia</taxon>
        <taxon>Spirochaetales</taxon>
        <taxon>Treponemataceae</taxon>
        <taxon>Treponema</taxon>
    </lineage>
</organism>
<dbReference type="RefSeq" id="WP_234975363.1">
    <property type="nucleotide sequence ID" value="NZ_FUWG01000003.1"/>
</dbReference>
<dbReference type="CDD" id="cd12110">
    <property type="entry name" value="PHP_HisPPase_Hisj_like"/>
    <property type="match status" value="1"/>
</dbReference>
<dbReference type="InterPro" id="IPR016195">
    <property type="entry name" value="Pol/histidinol_Pase-like"/>
</dbReference>
<name>A0A1T4JLJ6_TREPO</name>
<reference evidence="10 11" key="1">
    <citation type="submission" date="2017-02" db="EMBL/GenBank/DDBJ databases">
        <authorList>
            <person name="Peterson S.W."/>
        </authorList>
    </citation>
    <scope>NUCLEOTIDE SEQUENCE [LARGE SCALE GENOMIC DNA]</scope>
    <source>
        <strain evidence="10 11">ATCC BAA-908</strain>
    </source>
</reference>
<dbReference type="Pfam" id="PF02811">
    <property type="entry name" value="PHP"/>
    <property type="match status" value="1"/>
</dbReference>
<proteinExistence type="inferred from homology"/>
<evidence type="ECO:0000256" key="6">
    <source>
        <dbReference type="ARBA" id="ARBA00023102"/>
    </source>
</evidence>
<evidence type="ECO:0000256" key="1">
    <source>
        <dbReference type="ARBA" id="ARBA00004970"/>
    </source>
</evidence>
<feature type="domain" description="PHP" evidence="9">
    <location>
        <begin position="6"/>
        <end position="206"/>
    </location>
</feature>
<evidence type="ECO:0000259" key="9">
    <source>
        <dbReference type="Pfam" id="PF02811"/>
    </source>
</evidence>
<dbReference type="PANTHER" id="PTHR21039">
    <property type="entry name" value="HISTIDINOL PHOSPHATASE-RELATED"/>
    <property type="match status" value="1"/>
</dbReference>
<accession>A0A1T4JLJ6</accession>
<evidence type="ECO:0000313" key="11">
    <source>
        <dbReference type="Proteomes" id="UP000190423"/>
    </source>
</evidence>
<dbReference type="Gene3D" id="3.20.20.140">
    <property type="entry name" value="Metal-dependent hydrolases"/>
    <property type="match status" value="1"/>
</dbReference>
<dbReference type="GO" id="GO:0005737">
    <property type="term" value="C:cytoplasm"/>
    <property type="evidence" value="ECO:0007669"/>
    <property type="project" value="TreeGrafter"/>
</dbReference>
<dbReference type="GO" id="GO:0000105">
    <property type="term" value="P:L-histidine biosynthetic process"/>
    <property type="evidence" value="ECO:0007669"/>
    <property type="project" value="UniProtKB-UniRule"/>
</dbReference>
<comment type="pathway">
    <text evidence="1 8">Amino-acid biosynthesis; L-histidine biosynthesis; L-histidine from 5-phospho-alpha-D-ribose 1-diphosphate: step 8/9.</text>
</comment>
<dbReference type="EC" id="3.1.3.15" evidence="3 8"/>
<sequence length="279" mass="31602">MIKTNYHTHTTYCDGVNTAEEMIQTAIEKHFSILGFSSHSIYPFASDWHIAPRETEAYTEEIRSLAEKYRSKITVLCGFEADYIPGLSVPSKKQYEKFRPDYLIGSVHYLVTKKGNFTVDESAEGVKNGVDVFFKGNARKAVCEYFYAQREMLLHGDFEIWGHPDLFRKRNGILKLFNESESWYRSELKATARAAKKAGVIAEINTGAISRGAMDDVYPSQEFLRLLADQNVPVTVSSDAHNAESLDCAFERAYSSAKKAGYTETAYLDEACTIRFQKL</sequence>
<evidence type="ECO:0000256" key="7">
    <source>
        <dbReference type="ARBA" id="ARBA00049158"/>
    </source>
</evidence>
<dbReference type="GO" id="GO:0004401">
    <property type="term" value="F:histidinol-phosphatase activity"/>
    <property type="evidence" value="ECO:0007669"/>
    <property type="project" value="UniProtKB-UniRule"/>
</dbReference>
<comment type="catalytic activity">
    <reaction evidence="7 8">
        <text>L-histidinol phosphate + H2O = L-histidinol + phosphate</text>
        <dbReference type="Rhea" id="RHEA:14465"/>
        <dbReference type="ChEBI" id="CHEBI:15377"/>
        <dbReference type="ChEBI" id="CHEBI:43474"/>
        <dbReference type="ChEBI" id="CHEBI:57699"/>
        <dbReference type="ChEBI" id="CHEBI:57980"/>
        <dbReference type="EC" id="3.1.3.15"/>
    </reaction>
</comment>
<dbReference type="NCBIfam" id="TIGR01856">
    <property type="entry name" value="hisJ_fam"/>
    <property type="match status" value="1"/>
</dbReference>
<dbReference type="AlphaFoldDB" id="A0A1T4JLJ6"/>
<dbReference type="PANTHER" id="PTHR21039:SF0">
    <property type="entry name" value="HISTIDINOL-PHOSPHATASE"/>
    <property type="match status" value="1"/>
</dbReference>
<keyword evidence="6 8" id="KW-0368">Histidine biosynthesis</keyword>
<dbReference type="InterPro" id="IPR010140">
    <property type="entry name" value="Histidinol_P_phosphatase_HisJ"/>
</dbReference>
<dbReference type="Proteomes" id="UP000190423">
    <property type="component" value="Unassembled WGS sequence"/>
</dbReference>
<keyword evidence="5 8" id="KW-0378">Hydrolase</keyword>
<dbReference type="EMBL" id="FUWG01000003">
    <property type="protein sequence ID" value="SJZ30998.1"/>
    <property type="molecule type" value="Genomic_DNA"/>
</dbReference>
<evidence type="ECO:0000256" key="5">
    <source>
        <dbReference type="ARBA" id="ARBA00022801"/>
    </source>
</evidence>
<keyword evidence="4 8" id="KW-0028">Amino-acid biosynthesis</keyword>
<evidence type="ECO:0000256" key="8">
    <source>
        <dbReference type="RuleBase" id="RU366003"/>
    </source>
</evidence>
<gene>
    <name evidence="10" type="ORF">SAMN02745149_00562</name>
</gene>
<evidence type="ECO:0000256" key="3">
    <source>
        <dbReference type="ARBA" id="ARBA00013085"/>
    </source>
</evidence>
<dbReference type="GeneID" id="78315880"/>
<evidence type="ECO:0000256" key="2">
    <source>
        <dbReference type="ARBA" id="ARBA00009152"/>
    </source>
</evidence>
<evidence type="ECO:0000313" key="10">
    <source>
        <dbReference type="EMBL" id="SJZ30998.1"/>
    </source>
</evidence>
<dbReference type="InterPro" id="IPR004013">
    <property type="entry name" value="PHP_dom"/>
</dbReference>
<dbReference type="UniPathway" id="UPA00031">
    <property type="reaction ID" value="UER00013"/>
</dbReference>
<dbReference type="STRING" id="261392.SAMN02745149_00562"/>
<protein>
    <recommendedName>
        <fullName evidence="3 8">Histidinol-phosphatase</fullName>
        <shortName evidence="8">HolPase</shortName>
        <ecNumber evidence="3 8">3.1.3.15</ecNumber>
    </recommendedName>
</protein>
<dbReference type="SUPFAM" id="SSF89550">
    <property type="entry name" value="PHP domain-like"/>
    <property type="match status" value="1"/>
</dbReference>